<dbReference type="SUPFAM" id="SSF51215">
    <property type="entry name" value="Regulatory protein AraC"/>
    <property type="match status" value="1"/>
</dbReference>
<dbReference type="InterPro" id="IPR018062">
    <property type="entry name" value="HTH_AraC-typ_CS"/>
</dbReference>
<dbReference type="InterPro" id="IPR003313">
    <property type="entry name" value="AraC-bd"/>
</dbReference>
<dbReference type="RefSeq" id="WP_018975776.1">
    <property type="nucleotide sequence ID" value="NZ_BMLN01000003.1"/>
</dbReference>
<dbReference type="EMBL" id="BMLN01000003">
    <property type="protein sequence ID" value="GGN97060.1"/>
    <property type="molecule type" value="Genomic_DNA"/>
</dbReference>
<dbReference type="InterPro" id="IPR020449">
    <property type="entry name" value="Tscrpt_reg_AraC-type_HTH"/>
</dbReference>
<evidence type="ECO:0000313" key="6">
    <source>
        <dbReference type="Proteomes" id="UP000606653"/>
    </source>
</evidence>
<evidence type="ECO:0000256" key="1">
    <source>
        <dbReference type="ARBA" id="ARBA00023015"/>
    </source>
</evidence>
<keyword evidence="3" id="KW-0804">Transcription</keyword>
<dbReference type="SUPFAM" id="SSF46689">
    <property type="entry name" value="Homeodomain-like"/>
    <property type="match status" value="2"/>
</dbReference>
<dbReference type="PRINTS" id="PR00032">
    <property type="entry name" value="HTHARAC"/>
</dbReference>
<accession>A0ABQ2KYH2</accession>
<dbReference type="InterPro" id="IPR009057">
    <property type="entry name" value="Homeodomain-like_sf"/>
</dbReference>
<evidence type="ECO:0000259" key="4">
    <source>
        <dbReference type="PROSITE" id="PS01124"/>
    </source>
</evidence>
<dbReference type="Pfam" id="PF12833">
    <property type="entry name" value="HTH_18"/>
    <property type="match status" value="1"/>
</dbReference>
<keyword evidence="1" id="KW-0805">Transcription regulation</keyword>
<dbReference type="Gene3D" id="1.10.10.60">
    <property type="entry name" value="Homeodomain-like"/>
    <property type="match status" value="2"/>
</dbReference>
<dbReference type="InterPro" id="IPR037923">
    <property type="entry name" value="HTH-like"/>
</dbReference>
<protein>
    <submittedName>
        <fullName evidence="5">HTH-type transcriptional regulator YisR</fullName>
    </submittedName>
</protein>
<proteinExistence type="predicted"/>
<keyword evidence="6" id="KW-1185">Reference proteome</keyword>
<evidence type="ECO:0000256" key="2">
    <source>
        <dbReference type="ARBA" id="ARBA00023125"/>
    </source>
</evidence>
<dbReference type="Pfam" id="PF02311">
    <property type="entry name" value="AraC_binding"/>
    <property type="match status" value="1"/>
</dbReference>
<dbReference type="PANTHER" id="PTHR43280">
    <property type="entry name" value="ARAC-FAMILY TRANSCRIPTIONAL REGULATOR"/>
    <property type="match status" value="1"/>
</dbReference>
<keyword evidence="2" id="KW-0238">DNA-binding</keyword>
<evidence type="ECO:0000313" key="5">
    <source>
        <dbReference type="EMBL" id="GGN97060.1"/>
    </source>
</evidence>
<dbReference type="PANTHER" id="PTHR43280:SF2">
    <property type="entry name" value="HTH-TYPE TRANSCRIPTIONAL REGULATOR EXSA"/>
    <property type="match status" value="1"/>
</dbReference>
<sequence>MIAYELSVGTPVEFAITGKFVAPDANWVHLSRTLTDYELIVVTEGVLYLAGGTQHFTVSEGEYLLLPPSTEQFGYQVSTCSFYWLHFAVKEQRVITVDAACGLPDKCEHKIVLPCYGRLKSLEKMIIMMKQLQDSVRSYRTSTLNDYMSTVVLCELYNQLFHVESSDMKKTRQEQLYHDIVDYIKWSRGEPVKVSQIAEVFGYNEKYLSHLFASISGVSLKQYILQQKMELAKYLLTDTNQNISEVSLKLGYTDSHNFMKAFKKIVGLTPSDFRNAYAKRLLFYE</sequence>
<name>A0ABQ2KYH2_9BACL</name>
<dbReference type="PROSITE" id="PS00041">
    <property type="entry name" value="HTH_ARAC_FAMILY_1"/>
    <property type="match status" value="1"/>
</dbReference>
<reference evidence="6" key="1">
    <citation type="journal article" date="2019" name="Int. J. Syst. Evol. Microbiol.">
        <title>The Global Catalogue of Microorganisms (GCM) 10K type strain sequencing project: providing services to taxonomists for standard genome sequencing and annotation.</title>
        <authorList>
            <consortium name="The Broad Institute Genomics Platform"/>
            <consortium name="The Broad Institute Genome Sequencing Center for Infectious Disease"/>
            <person name="Wu L."/>
            <person name="Ma J."/>
        </authorList>
    </citation>
    <scope>NUCLEOTIDE SEQUENCE [LARGE SCALE GENOMIC DNA]</scope>
    <source>
        <strain evidence="6">CGMCC 1.6964</strain>
    </source>
</reference>
<evidence type="ECO:0000256" key="3">
    <source>
        <dbReference type="ARBA" id="ARBA00023163"/>
    </source>
</evidence>
<dbReference type="InterPro" id="IPR018060">
    <property type="entry name" value="HTH_AraC"/>
</dbReference>
<dbReference type="PROSITE" id="PS01124">
    <property type="entry name" value="HTH_ARAC_FAMILY_2"/>
    <property type="match status" value="1"/>
</dbReference>
<dbReference type="Proteomes" id="UP000606653">
    <property type="component" value="Unassembled WGS sequence"/>
</dbReference>
<comment type="caution">
    <text evidence="5">The sequence shown here is derived from an EMBL/GenBank/DDBJ whole genome shotgun (WGS) entry which is preliminary data.</text>
</comment>
<feature type="domain" description="HTH araC/xylS-type" evidence="4">
    <location>
        <begin position="178"/>
        <end position="276"/>
    </location>
</feature>
<gene>
    <name evidence="5" type="primary">yisR</name>
    <name evidence="5" type="ORF">GCM10010969_14620</name>
</gene>
<dbReference type="SMART" id="SM00342">
    <property type="entry name" value="HTH_ARAC"/>
    <property type="match status" value="1"/>
</dbReference>
<organism evidence="5 6">
    <name type="scientific">Saccharibacillus kuerlensis</name>
    <dbReference type="NCBI Taxonomy" id="459527"/>
    <lineage>
        <taxon>Bacteria</taxon>
        <taxon>Bacillati</taxon>
        <taxon>Bacillota</taxon>
        <taxon>Bacilli</taxon>
        <taxon>Bacillales</taxon>
        <taxon>Paenibacillaceae</taxon>
        <taxon>Saccharibacillus</taxon>
    </lineage>
</organism>